<organism evidence="1 2">
    <name type="scientific">Mesorhabditis belari</name>
    <dbReference type="NCBI Taxonomy" id="2138241"/>
    <lineage>
        <taxon>Eukaryota</taxon>
        <taxon>Metazoa</taxon>
        <taxon>Ecdysozoa</taxon>
        <taxon>Nematoda</taxon>
        <taxon>Chromadorea</taxon>
        <taxon>Rhabditida</taxon>
        <taxon>Rhabditina</taxon>
        <taxon>Rhabditomorpha</taxon>
        <taxon>Rhabditoidea</taxon>
        <taxon>Rhabditidae</taxon>
        <taxon>Mesorhabditinae</taxon>
        <taxon>Mesorhabditis</taxon>
    </lineage>
</organism>
<reference evidence="2" key="1">
    <citation type="submission" date="2024-02" db="UniProtKB">
        <authorList>
            <consortium name="WormBaseParasite"/>
        </authorList>
    </citation>
    <scope>IDENTIFICATION</scope>
</reference>
<evidence type="ECO:0008006" key="3">
    <source>
        <dbReference type="Google" id="ProtNLM"/>
    </source>
</evidence>
<dbReference type="AlphaFoldDB" id="A0AAF3ECG7"/>
<sequence length="340" mass="39060">MESLEKEQQNRIPTSSVNFLEALPDVVFDAVMEYLPGGIIESTVRQLSKNCYERVELRRARLPPVHIDQLYFEGNKFGLYRRPSDGERTYDDDEFDYRETIDPVNLIEHLEYLKDRISCNNLALNDVNWDMFANCKFECEGLHCGVWETTLSPERFMDIFGSIRPTRRLAIFAYGDNKSFPVPSGFFANKYAIGLQKVTLLADGNAMVDPLTDPILLGSTLSKFSSHFPTSTRCTLDGILPMIREWYTSERQIDKISLYVVGREVERQNFYHNLPQLQHVNLLCKWGDIISALALKRANGDIVGLTVSIDKEQETFSWFSITRLVPGPRADLYMAYDHAE</sequence>
<name>A0AAF3ECG7_9BILA</name>
<dbReference type="WBParaSite" id="MBELARI_LOCUS11646">
    <property type="protein sequence ID" value="MBELARI_LOCUS11646"/>
    <property type="gene ID" value="MBELARI_LOCUS11646"/>
</dbReference>
<protein>
    <recommendedName>
        <fullName evidence="3">F-box domain-containing protein</fullName>
    </recommendedName>
</protein>
<dbReference type="Proteomes" id="UP000887575">
    <property type="component" value="Unassembled WGS sequence"/>
</dbReference>
<proteinExistence type="predicted"/>
<keyword evidence="1" id="KW-1185">Reference proteome</keyword>
<evidence type="ECO:0000313" key="1">
    <source>
        <dbReference type="Proteomes" id="UP000887575"/>
    </source>
</evidence>
<accession>A0AAF3ECG7</accession>
<evidence type="ECO:0000313" key="2">
    <source>
        <dbReference type="WBParaSite" id="MBELARI_LOCUS11646"/>
    </source>
</evidence>